<dbReference type="EMBL" id="MWWY01000026">
    <property type="protein sequence ID" value="OZG63913.1"/>
    <property type="molecule type" value="Genomic_DNA"/>
</dbReference>
<dbReference type="OrthoDB" id="9762066at2"/>
<reference evidence="8 9" key="1">
    <citation type="journal article" date="2017" name="BMC Genomics">
        <title>Comparative genomic and phylogenomic analyses of the Bifidobacteriaceae family.</title>
        <authorList>
            <person name="Lugli G.A."/>
            <person name="Milani C."/>
            <person name="Turroni F."/>
            <person name="Duranti S."/>
            <person name="Mancabelli L."/>
            <person name="Mangifesta M."/>
            <person name="Ferrario C."/>
            <person name="Modesto M."/>
            <person name="Mattarelli P."/>
            <person name="Jiri K."/>
            <person name="van Sinderen D."/>
            <person name="Ventura M."/>
        </authorList>
    </citation>
    <scope>NUCLEOTIDE SEQUENCE [LARGE SCALE GENOMIC DNA]</scope>
    <source>
        <strain evidence="8 9">DSM 100202</strain>
    </source>
</reference>
<feature type="domain" description="Glycoside hydrolase family 2 immunoglobulin-like beta-sandwich" evidence="4">
    <location>
        <begin position="179"/>
        <end position="269"/>
    </location>
</feature>
<dbReference type="RefSeq" id="WP_094730029.1">
    <property type="nucleotide sequence ID" value="NZ_MWWY01000026.1"/>
</dbReference>
<evidence type="ECO:0000259" key="7">
    <source>
        <dbReference type="Pfam" id="PF22666"/>
    </source>
</evidence>
<dbReference type="GO" id="GO:0005975">
    <property type="term" value="P:carbohydrate metabolic process"/>
    <property type="evidence" value="ECO:0007669"/>
    <property type="project" value="InterPro"/>
</dbReference>
<dbReference type="PANTHER" id="PTHR42732">
    <property type="entry name" value="BETA-GALACTOSIDASE"/>
    <property type="match status" value="1"/>
</dbReference>
<dbReference type="PRINTS" id="PR00132">
    <property type="entry name" value="GLHYDRLASE2"/>
</dbReference>
<comment type="caution">
    <text evidence="8">The sequence shown here is derived from an EMBL/GenBank/DDBJ whole genome shotgun (WGS) entry which is preliminary data.</text>
</comment>
<dbReference type="Gene3D" id="3.20.20.80">
    <property type="entry name" value="Glycosidases"/>
    <property type="match status" value="1"/>
</dbReference>
<dbReference type="Proteomes" id="UP000216074">
    <property type="component" value="Unassembled WGS sequence"/>
</dbReference>
<evidence type="ECO:0000259" key="6">
    <source>
        <dbReference type="Pfam" id="PF16355"/>
    </source>
</evidence>
<dbReference type="PANTHER" id="PTHR42732:SF1">
    <property type="entry name" value="BETA-MANNOSIDASE"/>
    <property type="match status" value="1"/>
</dbReference>
<sequence length="904" mass="99287">MRAIEFNHGWAYRHLPGNAGAQSEPFTPVTLPHDAMLSEPRSPLAISGVNSGWFEGHDYEYVKHFTPDSSLANMSMMLECEGIYHNAQVWVNGKQVAFRPYGYANFAVDMTDRLVIGKSNEIRVIARNADQPNSRWYSGAGIYRPVTLWVAPRDHIALDGVTVRTLSNGNVNNSAATSAKQSARIELRIVTTAPGTVHVTITDQSGAAVASITAQSQRLATSQEQAILSAESLSSPALATATLDITNPQLWSLDTPNLYTAHIDYVSSSNESHANTDASIPTDVPTDTTTVPFGIRTIAWGSQGFTVNGKRVIIQGACIHHDNGVLGACAYPDAEERKVALLKANGYNAIRSAHNPCSKALLNAADKLGMLVMDEYIDHWYIHKTQHDYVNYFNQWWRRDLASMVVKDRNHPSVIMYSIGNEVSETAQSRGIRLTRDMTDYLHRLDATRPVTCGINIFFNFLSSIGLGFYSDRKAAKEAERARRRRQRGKLPGRRRLVGSEFFNKLTVILGAKVMKRAAVLPCCDWVTRDAFAQLDIAGYNYGIERYTHDLREYPHRLILGSETFCEDAYRFREFAKRHPRVLGDFVWAGMDYMGEAGIGSWEYEDYAPLRIGYGWLTAGSGRLDLTGRPLGEALYTRVALEAGTDRGPYIAVCPVNHTNDKHSPSAWKMSNAIDSWSWNGCNGRLARVEVYARAACVALLVNGREVGRRVLHDDCVARFVCRWMPGEVTAVAYDAAGREIGRRSLRSAGDCTELRAQVEWPTVGVATGSATICDGSGDSDGSTSSVAVIGTVASAVAVQPGRLAFVRVRYTDDHGITKPLERGLLRARVTGGRLLGFGCAAPHNLGSFLTGETDTYYGEALAVVQMPEYAAAGEHVELHVTDGVRSAVCAIAVAELTKRVFAE</sequence>
<dbReference type="InterPro" id="IPR036156">
    <property type="entry name" value="Beta-gal/glucu_dom_sf"/>
</dbReference>
<dbReference type="InterPro" id="IPR032311">
    <property type="entry name" value="DUF4982"/>
</dbReference>
<keyword evidence="3" id="KW-0326">Glycosidase</keyword>
<dbReference type="Pfam" id="PF22666">
    <property type="entry name" value="Glyco_hydro_2_N2"/>
    <property type="match status" value="1"/>
</dbReference>
<keyword evidence="9" id="KW-1185">Reference proteome</keyword>
<dbReference type="InterPro" id="IPR017853">
    <property type="entry name" value="GH"/>
</dbReference>
<evidence type="ECO:0000256" key="2">
    <source>
        <dbReference type="ARBA" id="ARBA00022801"/>
    </source>
</evidence>
<evidence type="ECO:0000256" key="1">
    <source>
        <dbReference type="ARBA" id="ARBA00007401"/>
    </source>
</evidence>
<organism evidence="8 9">
    <name type="scientific">Bifidobacterium hapali</name>
    <dbReference type="NCBI Taxonomy" id="1630172"/>
    <lineage>
        <taxon>Bacteria</taxon>
        <taxon>Bacillati</taxon>
        <taxon>Actinomycetota</taxon>
        <taxon>Actinomycetes</taxon>
        <taxon>Bifidobacteriales</taxon>
        <taxon>Bifidobacteriaceae</taxon>
        <taxon>Bifidobacterium</taxon>
    </lineage>
</organism>
<dbReference type="InterPro" id="IPR013783">
    <property type="entry name" value="Ig-like_fold"/>
</dbReference>
<proteinExistence type="inferred from homology"/>
<dbReference type="Pfam" id="PF02836">
    <property type="entry name" value="Glyco_hydro_2_C"/>
    <property type="match status" value="1"/>
</dbReference>
<dbReference type="Pfam" id="PF16355">
    <property type="entry name" value="DUF4982"/>
    <property type="match status" value="1"/>
</dbReference>
<dbReference type="InterPro" id="IPR054593">
    <property type="entry name" value="Beta-mannosidase-like_N2"/>
</dbReference>
<dbReference type="Pfam" id="PF00703">
    <property type="entry name" value="Glyco_hydro_2"/>
    <property type="match status" value="1"/>
</dbReference>
<dbReference type="InterPro" id="IPR051913">
    <property type="entry name" value="GH2_Domain-Containing"/>
</dbReference>
<dbReference type="SUPFAM" id="SSF51445">
    <property type="entry name" value="(Trans)glycosidases"/>
    <property type="match status" value="1"/>
</dbReference>
<evidence type="ECO:0000313" key="9">
    <source>
        <dbReference type="Proteomes" id="UP000216074"/>
    </source>
</evidence>
<protein>
    <submittedName>
        <fullName evidence="8">Glycosyl hydrolase family 2</fullName>
    </submittedName>
</protein>
<feature type="domain" description="DUF4982" evidence="6">
    <location>
        <begin position="684"/>
        <end position="741"/>
    </location>
</feature>
<keyword evidence="2 8" id="KW-0378">Hydrolase</keyword>
<evidence type="ECO:0000259" key="4">
    <source>
        <dbReference type="Pfam" id="PF00703"/>
    </source>
</evidence>
<accession>A0A261FY89</accession>
<evidence type="ECO:0000256" key="3">
    <source>
        <dbReference type="ARBA" id="ARBA00023295"/>
    </source>
</evidence>
<dbReference type="Gene3D" id="2.60.120.260">
    <property type="entry name" value="Galactose-binding domain-like"/>
    <property type="match status" value="1"/>
</dbReference>
<feature type="domain" description="Glycoside hydrolase family 2 catalytic" evidence="5">
    <location>
        <begin position="304"/>
        <end position="466"/>
    </location>
</feature>
<dbReference type="InterPro" id="IPR006101">
    <property type="entry name" value="Glyco_hydro_2"/>
</dbReference>
<dbReference type="SUPFAM" id="SSF49303">
    <property type="entry name" value="beta-Galactosidase/glucuronidase domain"/>
    <property type="match status" value="1"/>
</dbReference>
<feature type="domain" description="Beta-mannosidase-like galactose-binding" evidence="7">
    <location>
        <begin position="52"/>
        <end position="129"/>
    </location>
</feature>
<dbReference type="AlphaFoldDB" id="A0A261FY89"/>
<gene>
    <name evidence="8" type="ORF">BHAP_1416</name>
</gene>
<dbReference type="SUPFAM" id="SSF49785">
    <property type="entry name" value="Galactose-binding domain-like"/>
    <property type="match status" value="1"/>
</dbReference>
<evidence type="ECO:0000259" key="5">
    <source>
        <dbReference type="Pfam" id="PF02836"/>
    </source>
</evidence>
<dbReference type="GO" id="GO:0004553">
    <property type="term" value="F:hydrolase activity, hydrolyzing O-glycosyl compounds"/>
    <property type="evidence" value="ECO:0007669"/>
    <property type="project" value="InterPro"/>
</dbReference>
<evidence type="ECO:0000313" key="8">
    <source>
        <dbReference type="EMBL" id="OZG63913.1"/>
    </source>
</evidence>
<dbReference type="InterPro" id="IPR008979">
    <property type="entry name" value="Galactose-bd-like_sf"/>
</dbReference>
<name>A0A261FY89_9BIFI</name>
<dbReference type="Gene3D" id="2.60.40.10">
    <property type="entry name" value="Immunoglobulins"/>
    <property type="match status" value="3"/>
</dbReference>
<dbReference type="InterPro" id="IPR006103">
    <property type="entry name" value="Glyco_hydro_2_cat"/>
</dbReference>
<comment type="similarity">
    <text evidence="1">Belongs to the glycosyl hydrolase 2 family.</text>
</comment>
<dbReference type="InterPro" id="IPR006102">
    <property type="entry name" value="Ig-like_GH2"/>
</dbReference>